<reference evidence="1 2" key="1">
    <citation type="submission" date="2022-11" db="EMBL/GenBank/DDBJ databases">
        <title>Complete Genome Sequences of three Polynucleobacter sp. Subcluster PnecC Strains KF022, KF023, and KF032 Isolated from a Shallow Eutrophic Lake in Japan.</title>
        <authorList>
            <person name="Ogata Y."/>
            <person name="Watanabe K."/>
            <person name="Takemine S."/>
            <person name="Shindo C."/>
            <person name="Kurokawa R."/>
            <person name="Suda W."/>
        </authorList>
    </citation>
    <scope>NUCLEOTIDE SEQUENCE [LARGE SCALE GENOMIC DNA]</scope>
    <source>
        <strain evidence="1 2">KF032</strain>
    </source>
</reference>
<organism evidence="1 2">
    <name type="scientific">Polynucleobacter yangtzensis</name>
    <dbReference type="NCBI Taxonomy" id="1743159"/>
    <lineage>
        <taxon>Bacteria</taxon>
        <taxon>Pseudomonadati</taxon>
        <taxon>Pseudomonadota</taxon>
        <taxon>Betaproteobacteria</taxon>
        <taxon>Burkholderiales</taxon>
        <taxon>Burkholderiaceae</taxon>
        <taxon>Polynucleobacter</taxon>
    </lineage>
</organism>
<proteinExistence type="predicted"/>
<keyword evidence="2" id="KW-1185">Reference proteome</keyword>
<name>A0ABM8CNI9_9BURK</name>
<dbReference type="Proteomes" id="UP001211204">
    <property type="component" value="Chromosome"/>
</dbReference>
<evidence type="ECO:0000313" key="1">
    <source>
        <dbReference type="EMBL" id="BDT79409.1"/>
    </source>
</evidence>
<dbReference type="RefSeq" id="WP_281744669.1">
    <property type="nucleotide sequence ID" value="NZ_AP026974.1"/>
</dbReference>
<evidence type="ECO:0000313" key="2">
    <source>
        <dbReference type="Proteomes" id="UP001211204"/>
    </source>
</evidence>
<dbReference type="EMBL" id="AP026974">
    <property type="protein sequence ID" value="BDT79409.1"/>
    <property type="molecule type" value="Genomic_DNA"/>
</dbReference>
<accession>A0ABM8CNI9</accession>
<gene>
    <name evidence="1" type="ORF">PKF032_12970</name>
</gene>
<protein>
    <submittedName>
        <fullName evidence="1">Uncharacterized protein</fullName>
    </submittedName>
</protein>
<sequence>MQSIKSKPSISLRVLARKADAEKYEKLGRLHKHVLVLLRSDRRNDVVNQAEGRIQKWEERDLCSRFYIDSWRRLLNSDPSEMEREVCGDAPQARALAQNSPFSFLMKEVQ</sequence>